<dbReference type="CDD" id="cd05289">
    <property type="entry name" value="MDR_like_2"/>
    <property type="match status" value="1"/>
</dbReference>
<feature type="domain" description="Enoyl reductase (ER)" evidence="2">
    <location>
        <begin position="20"/>
        <end position="310"/>
    </location>
</feature>
<name>A0ABP6V3P8_9PSEU</name>
<dbReference type="PROSITE" id="PS01162">
    <property type="entry name" value="QOR_ZETA_CRYSTAL"/>
    <property type="match status" value="1"/>
</dbReference>
<dbReference type="Pfam" id="PF08240">
    <property type="entry name" value="ADH_N"/>
    <property type="match status" value="1"/>
</dbReference>
<dbReference type="InterPro" id="IPR013149">
    <property type="entry name" value="ADH-like_C"/>
</dbReference>
<evidence type="ECO:0000313" key="4">
    <source>
        <dbReference type="Proteomes" id="UP001500689"/>
    </source>
</evidence>
<comment type="caution">
    <text evidence="3">The sequence shown here is derived from an EMBL/GenBank/DDBJ whole genome shotgun (WGS) entry which is preliminary data.</text>
</comment>
<dbReference type="InterPro" id="IPR013154">
    <property type="entry name" value="ADH-like_N"/>
</dbReference>
<dbReference type="PANTHER" id="PTHR11695">
    <property type="entry name" value="ALCOHOL DEHYDROGENASE RELATED"/>
    <property type="match status" value="1"/>
</dbReference>
<dbReference type="SUPFAM" id="SSF51735">
    <property type="entry name" value="NAD(P)-binding Rossmann-fold domains"/>
    <property type="match status" value="1"/>
</dbReference>
<reference evidence="4" key="1">
    <citation type="journal article" date="2019" name="Int. J. Syst. Evol. Microbiol.">
        <title>The Global Catalogue of Microorganisms (GCM) 10K type strain sequencing project: providing services to taxonomists for standard genome sequencing and annotation.</title>
        <authorList>
            <consortium name="The Broad Institute Genomics Platform"/>
            <consortium name="The Broad Institute Genome Sequencing Center for Infectious Disease"/>
            <person name="Wu L."/>
            <person name="Ma J."/>
        </authorList>
    </citation>
    <scope>NUCLEOTIDE SEQUENCE [LARGE SCALE GENOMIC DNA]</scope>
    <source>
        <strain evidence="4">JCM 16898</strain>
    </source>
</reference>
<organism evidence="3 4">
    <name type="scientific">Amycolatopsis ultiminotia</name>
    <dbReference type="NCBI Taxonomy" id="543629"/>
    <lineage>
        <taxon>Bacteria</taxon>
        <taxon>Bacillati</taxon>
        <taxon>Actinomycetota</taxon>
        <taxon>Actinomycetes</taxon>
        <taxon>Pseudonocardiales</taxon>
        <taxon>Pseudonocardiaceae</taxon>
        <taxon>Amycolatopsis</taxon>
    </lineage>
</organism>
<dbReference type="Pfam" id="PF00107">
    <property type="entry name" value="ADH_zinc_N"/>
    <property type="match status" value="1"/>
</dbReference>
<evidence type="ECO:0000256" key="1">
    <source>
        <dbReference type="ARBA" id="ARBA00023002"/>
    </source>
</evidence>
<dbReference type="PANTHER" id="PTHR11695:SF294">
    <property type="entry name" value="RETICULON-4-INTERACTING PROTEIN 1, MITOCHONDRIAL"/>
    <property type="match status" value="1"/>
</dbReference>
<dbReference type="Proteomes" id="UP001500689">
    <property type="component" value="Unassembled WGS sequence"/>
</dbReference>
<keyword evidence="1" id="KW-0560">Oxidoreductase</keyword>
<dbReference type="SMART" id="SM00829">
    <property type="entry name" value="PKS_ER"/>
    <property type="match status" value="1"/>
</dbReference>
<proteinExistence type="predicted"/>
<protein>
    <submittedName>
        <fullName evidence="3">NADP-dependent oxidoreductase</fullName>
    </submittedName>
</protein>
<keyword evidence="4" id="KW-1185">Reference proteome</keyword>
<dbReference type="RefSeq" id="WP_344855186.1">
    <property type="nucleotide sequence ID" value="NZ_BAAAZN010000001.1"/>
</dbReference>
<dbReference type="EMBL" id="BAAAZN010000001">
    <property type="protein sequence ID" value="GAA3526774.1"/>
    <property type="molecule type" value="Genomic_DNA"/>
</dbReference>
<dbReference type="Gene3D" id="3.40.50.720">
    <property type="entry name" value="NAD(P)-binding Rossmann-like Domain"/>
    <property type="match status" value="1"/>
</dbReference>
<sequence length="312" mass="32254">MPSAANTEPMMRAVQLDAWGGPERLVVRKVERPVPGAGQVRVRVEAASVNAVDRRVREGYLSGRFRLPYTAGSDFSGIVEAVGEGADLPLGAAVFGALWPTSGAYAEYSVVDATLLAVKPDGLGFDQAAALPVAGVTAWVAVVEDGQVRPGQRVLVQGAAGGVGHLAVQFAKQRGAHVIGTASAANHDFVRALGADEVLDYRSPDLPALLADLDLVIDGVSATGLAALYPKITRGGLALSLFDPPMPPPSGIRARLVSTATVADGPLRPRLSSLARLVADRQLTVSVTASYGLDEVATAQETGVRGKAVVIP</sequence>
<dbReference type="SUPFAM" id="SSF50129">
    <property type="entry name" value="GroES-like"/>
    <property type="match status" value="1"/>
</dbReference>
<dbReference type="InterPro" id="IPR050700">
    <property type="entry name" value="YIM1/Zinc_Alcohol_DH_Fams"/>
</dbReference>
<accession>A0ABP6V3P8</accession>
<dbReference type="InterPro" id="IPR020843">
    <property type="entry name" value="ER"/>
</dbReference>
<evidence type="ECO:0000313" key="3">
    <source>
        <dbReference type="EMBL" id="GAA3526774.1"/>
    </source>
</evidence>
<evidence type="ECO:0000259" key="2">
    <source>
        <dbReference type="SMART" id="SM00829"/>
    </source>
</evidence>
<dbReference type="InterPro" id="IPR002364">
    <property type="entry name" value="Quin_OxRdtase/zeta-crystal_CS"/>
</dbReference>
<dbReference type="InterPro" id="IPR036291">
    <property type="entry name" value="NAD(P)-bd_dom_sf"/>
</dbReference>
<gene>
    <name evidence="3" type="ORF">GCM10022222_07200</name>
</gene>
<dbReference type="Gene3D" id="3.90.180.10">
    <property type="entry name" value="Medium-chain alcohol dehydrogenases, catalytic domain"/>
    <property type="match status" value="1"/>
</dbReference>
<dbReference type="InterPro" id="IPR011032">
    <property type="entry name" value="GroES-like_sf"/>
</dbReference>